<dbReference type="AlphaFoldDB" id="A0AAD8UBJ4"/>
<evidence type="ECO:0000313" key="1">
    <source>
        <dbReference type="EMBL" id="KAK1706107.1"/>
    </source>
</evidence>
<protein>
    <submittedName>
        <fullName evidence="1">Uncharacterized protein</fullName>
    </submittedName>
</protein>
<gene>
    <name evidence="1" type="ORF">BDZ83DRAFT_643892</name>
</gene>
<comment type="caution">
    <text evidence="1">The sequence shown here is derived from an EMBL/GenBank/DDBJ whole genome shotgun (WGS) entry which is preliminary data.</text>
</comment>
<proteinExistence type="predicted"/>
<dbReference type="Proteomes" id="UP001244207">
    <property type="component" value="Unassembled WGS sequence"/>
</dbReference>
<reference evidence="1" key="1">
    <citation type="submission" date="2021-12" db="EMBL/GenBank/DDBJ databases">
        <title>Comparative genomics, transcriptomics and evolutionary studies reveal genomic signatures of adaptation to plant cell wall in hemibiotrophic fungi.</title>
        <authorList>
            <consortium name="DOE Joint Genome Institute"/>
            <person name="Baroncelli R."/>
            <person name="Diaz J.F."/>
            <person name="Benocci T."/>
            <person name="Peng M."/>
            <person name="Battaglia E."/>
            <person name="Haridas S."/>
            <person name="Andreopoulos W."/>
            <person name="Labutti K."/>
            <person name="Pangilinan J."/>
            <person name="Floch G.L."/>
            <person name="Makela M.R."/>
            <person name="Henrissat B."/>
            <person name="Grigoriev I.V."/>
            <person name="Crouch J.A."/>
            <person name="De Vries R.P."/>
            <person name="Sukno S.A."/>
            <person name="Thon M.R."/>
        </authorList>
    </citation>
    <scope>NUCLEOTIDE SEQUENCE</scope>
    <source>
        <strain evidence="1">CBS 112980</strain>
    </source>
</reference>
<dbReference type="RefSeq" id="XP_060357755.1">
    <property type="nucleotide sequence ID" value="XM_060509703.1"/>
</dbReference>
<dbReference type="EMBL" id="JAHMHS010000232">
    <property type="protein sequence ID" value="KAK1706107.1"/>
    <property type="molecule type" value="Genomic_DNA"/>
</dbReference>
<sequence>MALGASIRIPDYKAHVQHLVITKPELTAACHCQDLGLFASTERFWLQTSEVTAPSC</sequence>
<name>A0AAD8UBJ4_GLOAC</name>
<keyword evidence="2" id="KW-1185">Reference proteome</keyword>
<accession>A0AAD8UBJ4</accession>
<organism evidence="1 2">
    <name type="scientific">Glomerella acutata</name>
    <name type="common">Colletotrichum acutatum</name>
    <dbReference type="NCBI Taxonomy" id="27357"/>
    <lineage>
        <taxon>Eukaryota</taxon>
        <taxon>Fungi</taxon>
        <taxon>Dikarya</taxon>
        <taxon>Ascomycota</taxon>
        <taxon>Pezizomycotina</taxon>
        <taxon>Sordariomycetes</taxon>
        <taxon>Hypocreomycetidae</taxon>
        <taxon>Glomerellales</taxon>
        <taxon>Glomerellaceae</taxon>
        <taxon>Colletotrichum</taxon>
        <taxon>Colletotrichum acutatum species complex</taxon>
    </lineage>
</organism>
<dbReference type="GeneID" id="85393602"/>
<evidence type="ECO:0000313" key="2">
    <source>
        <dbReference type="Proteomes" id="UP001244207"/>
    </source>
</evidence>